<dbReference type="PANTHER" id="PTHR11365">
    <property type="entry name" value="5-OXOPROLINASE RELATED"/>
    <property type="match status" value="1"/>
</dbReference>
<dbReference type="Pfam" id="PF02538">
    <property type="entry name" value="Hydantoinase_B"/>
    <property type="match status" value="1"/>
</dbReference>
<dbReference type="PANTHER" id="PTHR11365:SF23">
    <property type="entry name" value="HYPOTHETICAL 5-OXOPROLINASE (EUROFUNG)-RELATED"/>
    <property type="match status" value="1"/>
</dbReference>
<feature type="domain" description="Hydantoinase B/oxoprolinase" evidence="1">
    <location>
        <begin position="9"/>
        <end position="520"/>
    </location>
</feature>
<dbReference type="GO" id="GO:0006749">
    <property type="term" value="P:glutathione metabolic process"/>
    <property type="evidence" value="ECO:0007669"/>
    <property type="project" value="TreeGrafter"/>
</dbReference>
<keyword evidence="3" id="KW-1185">Reference proteome</keyword>
<name>A0A556AMS8_9BURK</name>
<reference evidence="2 3" key="1">
    <citation type="submission" date="2019-07" db="EMBL/GenBank/DDBJ databases">
        <title>Qingshengfaniella alkalisoli gen. nov., sp. nov., isolated from saline soil.</title>
        <authorList>
            <person name="Xu L."/>
            <person name="Huang X.-X."/>
            <person name="Sun J.-Q."/>
        </authorList>
    </citation>
    <scope>NUCLEOTIDE SEQUENCE [LARGE SCALE GENOMIC DNA]</scope>
    <source>
        <strain evidence="2 3">DSM 27279</strain>
    </source>
</reference>
<evidence type="ECO:0000313" key="2">
    <source>
        <dbReference type="EMBL" id="TSH94190.1"/>
    </source>
</evidence>
<organism evidence="2 3">
    <name type="scientific">Verticiella sediminum</name>
    <dbReference type="NCBI Taxonomy" id="1247510"/>
    <lineage>
        <taxon>Bacteria</taxon>
        <taxon>Pseudomonadati</taxon>
        <taxon>Pseudomonadota</taxon>
        <taxon>Betaproteobacteria</taxon>
        <taxon>Burkholderiales</taxon>
        <taxon>Alcaligenaceae</taxon>
        <taxon>Verticiella</taxon>
    </lineage>
</organism>
<gene>
    <name evidence="2" type="ORF">FOZ76_12825</name>
</gene>
<dbReference type="GO" id="GO:0017168">
    <property type="term" value="F:5-oxoprolinase (ATP-hydrolyzing) activity"/>
    <property type="evidence" value="ECO:0007669"/>
    <property type="project" value="TreeGrafter"/>
</dbReference>
<sequence length="558" mass="58689">MNETVDGIDAITLEIWWSRLVAVVDEGATALLRTAFSTIVRESNDFATVLMNVRGESIAESSGGIPAFAGIIPRTARAMLRKFPLETWREGDCVLTNDPWIATGHLPDITVVTPVFYQGRIVGFAGCAAHSPDVGGNLSATCRDLFEEGVCISPMHLYRAGERNEPFLELFLNNVRLPEQVLGDLEAQCTANRVCCERAVDFLQDSGEPGFERLSAAVLEKADAAMRKAISAIPDGRYASAIEADGIPGHPTIIRCAITVEGDRMTVDYEGTSAQVDKGTNCTINYTQAYSVYPIKCALDPLTRRNEGSYRAIEVRAPEGSIVNAQYPAAVAARHLTGHLLSCAIYQALSTVIPEQVIADSGGAPAFRVGFAGVTDAGERFGQILFASGGMGASARQDGLSATAFPTNSGAGSIEALEAAAPLLLARKEYRQDSGGPGRFRGGLGQECVVRNLAARPVVMGMLGDRQAHPALGLHGGLPGAPAQVILPDGSCASLKSQTTLAPGARAVIRFAGGGGFGDPAARPAAAVAADVADGFVSREQARSVHPQFTGFDDGDAR</sequence>
<dbReference type="InterPro" id="IPR045079">
    <property type="entry name" value="Oxoprolinase-like"/>
</dbReference>
<comment type="caution">
    <text evidence="2">The sequence shown here is derived from an EMBL/GenBank/DDBJ whole genome shotgun (WGS) entry which is preliminary data.</text>
</comment>
<protein>
    <submittedName>
        <fullName evidence="2">Hydantoinase B/oxoprolinase family protein</fullName>
    </submittedName>
</protein>
<dbReference type="GO" id="GO:0005829">
    <property type="term" value="C:cytosol"/>
    <property type="evidence" value="ECO:0007669"/>
    <property type="project" value="TreeGrafter"/>
</dbReference>
<proteinExistence type="predicted"/>
<dbReference type="EMBL" id="VLTJ01000025">
    <property type="protein sequence ID" value="TSH94190.1"/>
    <property type="molecule type" value="Genomic_DNA"/>
</dbReference>
<dbReference type="RefSeq" id="WP_143948664.1">
    <property type="nucleotide sequence ID" value="NZ_BAABMB010000006.1"/>
</dbReference>
<evidence type="ECO:0000259" key="1">
    <source>
        <dbReference type="Pfam" id="PF02538"/>
    </source>
</evidence>
<evidence type="ECO:0000313" key="3">
    <source>
        <dbReference type="Proteomes" id="UP000318405"/>
    </source>
</evidence>
<accession>A0A556AMS8</accession>
<dbReference type="InterPro" id="IPR003692">
    <property type="entry name" value="Hydantoinase_B"/>
</dbReference>
<dbReference type="AlphaFoldDB" id="A0A556AMS8"/>
<dbReference type="Proteomes" id="UP000318405">
    <property type="component" value="Unassembled WGS sequence"/>
</dbReference>
<dbReference type="OrthoDB" id="8612863at2"/>